<accession>A0ABM7PUE6</accession>
<comment type="cofactor">
    <cofactor evidence="1">
        <name>Zn(2+)</name>
        <dbReference type="ChEBI" id="CHEBI:29105"/>
    </cofactor>
</comment>
<dbReference type="SUPFAM" id="SSF51556">
    <property type="entry name" value="Metallo-dependent hydrolases"/>
    <property type="match status" value="1"/>
</dbReference>
<dbReference type="EMBL" id="AP024525">
    <property type="protein sequence ID" value="BCT75868.1"/>
    <property type="molecule type" value="Genomic_DNA"/>
</dbReference>
<dbReference type="PANTHER" id="PTHR11647:SF1">
    <property type="entry name" value="COLLAPSIN RESPONSE MEDIATOR PROTEIN"/>
    <property type="match status" value="1"/>
</dbReference>
<keyword evidence="5" id="KW-1185">Reference proteome</keyword>
<dbReference type="Gene3D" id="3.20.20.140">
    <property type="entry name" value="Metal-dependent hydrolases"/>
    <property type="match status" value="1"/>
</dbReference>
<dbReference type="InterPro" id="IPR011059">
    <property type="entry name" value="Metal-dep_hydrolase_composite"/>
</dbReference>
<dbReference type="InterPro" id="IPR032466">
    <property type="entry name" value="Metal_Hydrolase"/>
</dbReference>
<dbReference type="InterPro" id="IPR050378">
    <property type="entry name" value="Metallo-dep_Hydrolases_sf"/>
</dbReference>
<evidence type="ECO:0000313" key="4">
    <source>
        <dbReference type="EMBL" id="BCT75868.1"/>
    </source>
</evidence>
<reference evidence="4 5" key="1">
    <citation type="journal article" date="2021" name="J. Biosci. Bioeng.">
        <title>Identification and characterization of a chc gene cluster responsible for the aromatization pathway of cyclohexanecarboxylate degradation in Sinomonas cyclohexanicum ATCC 51369.</title>
        <authorList>
            <person name="Yamamoto T."/>
            <person name="Hasegawa Y."/>
            <person name="Lau P.C.K."/>
            <person name="Iwaki H."/>
        </authorList>
    </citation>
    <scope>NUCLEOTIDE SEQUENCE [LARGE SCALE GENOMIC DNA]</scope>
    <source>
        <strain evidence="4 5">ATCC 51369</strain>
    </source>
</reference>
<evidence type="ECO:0000256" key="1">
    <source>
        <dbReference type="ARBA" id="ARBA00001947"/>
    </source>
</evidence>
<dbReference type="PANTHER" id="PTHR11647">
    <property type="entry name" value="HYDRANTOINASE/DIHYDROPYRIMIDINASE FAMILY MEMBER"/>
    <property type="match status" value="1"/>
</dbReference>
<dbReference type="Pfam" id="PF01979">
    <property type="entry name" value="Amidohydro_1"/>
    <property type="match status" value="1"/>
</dbReference>
<feature type="domain" description="Amidohydrolase-related" evidence="3">
    <location>
        <begin position="61"/>
        <end position="455"/>
    </location>
</feature>
<sequence length="495" mass="53279">MNEGRVTGRADLVIANGLVVNATGSRHAHVVIDGGRIAAVLDAEEPVPAAGRVVDAAGRAVIPGGIDGHCHVAQITGRFRTLDDYAVTSTAALWGGTTTILDFGIPRDSQETPLEAARNKLALSAESRCDVALHGSVIDWDDTVPAQLEELAALGIRSVKMYMTNRGSTMADNDTVLKVMREMARLDGLTYIHAEHDAMIVDCTQEHADAGRIGVEHLHETRPELAEEASVREVLAMAEYTGAPVYFVHQSTPGAVDLVAEARARGVEAHSETCPHYLVLDDGVYASRFPEWYACCPPMRSAETVAGLLERFAEGSIHTVSSDHSCYDLTQKRERTDDIRQMPHGLPGVETRMPVAFTALAEAFTRDGLRNPPHDDERLLERFADLFAASPARINALPGKGIIAPGYDADLVVFDPGESRTVDGGALHMGTDFSPFHGRELRGWPQTVVAAGRVVLDADGFHDPGPVGRFIPRAGYRESTTEPPMALAASRTKGS</sequence>
<evidence type="ECO:0000259" key="3">
    <source>
        <dbReference type="Pfam" id="PF01979"/>
    </source>
</evidence>
<organism evidence="4 5">
    <name type="scientific">Sinomonas cyclohexanicum</name>
    <name type="common">Corynebacterium cyclohexanicum</name>
    <dbReference type="NCBI Taxonomy" id="322009"/>
    <lineage>
        <taxon>Bacteria</taxon>
        <taxon>Bacillati</taxon>
        <taxon>Actinomycetota</taxon>
        <taxon>Actinomycetes</taxon>
        <taxon>Micrococcales</taxon>
        <taxon>Micrococcaceae</taxon>
        <taxon>Sinomonas</taxon>
    </lineage>
</organism>
<proteinExistence type="predicted"/>
<dbReference type="RefSeq" id="WP_229232560.1">
    <property type="nucleotide sequence ID" value="NZ_AP024525.1"/>
</dbReference>
<evidence type="ECO:0000256" key="2">
    <source>
        <dbReference type="SAM" id="MobiDB-lite"/>
    </source>
</evidence>
<feature type="region of interest" description="Disordered" evidence="2">
    <location>
        <begin position="473"/>
        <end position="495"/>
    </location>
</feature>
<dbReference type="InterPro" id="IPR006680">
    <property type="entry name" value="Amidohydro-rel"/>
</dbReference>
<dbReference type="Proteomes" id="UP001319861">
    <property type="component" value="Chromosome"/>
</dbReference>
<dbReference type="SUPFAM" id="SSF51338">
    <property type="entry name" value="Composite domain of metallo-dependent hydrolases"/>
    <property type="match status" value="1"/>
</dbReference>
<dbReference type="Gene3D" id="2.30.40.10">
    <property type="entry name" value="Urease, subunit C, domain 1"/>
    <property type="match status" value="1"/>
</dbReference>
<gene>
    <name evidence="4" type="ORF">SCMU_17100</name>
</gene>
<evidence type="ECO:0000313" key="5">
    <source>
        <dbReference type="Proteomes" id="UP001319861"/>
    </source>
</evidence>
<name>A0ABM7PUE6_SINCY</name>
<protein>
    <submittedName>
        <fullName evidence="4">Dihydropyrimidinase</fullName>
    </submittedName>
</protein>